<organism evidence="2">
    <name type="scientific">Amphimedon queenslandica</name>
    <name type="common">Sponge</name>
    <dbReference type="NCBI Taxonomy" id="400682"/>
    <lineage>
        <taxon>Eukaryota</taxon>
        <taxon>Metazoa</taxon>
        <taxon>Porifera</taxon>
        <taxon>Demospongiae</taxon>
        <taxon>Heteroscleromorpha</taxon>
        <taxon>Haplosclerida</taxon>
        <taxon>Niphatidae</taxon>
        <taxon>Amphimedon</taxon>
    </lineage>
</organism>
<dbReference type="EnsemblMetazoa" id="Aqu2.1.26820_001">
    <property type="protein sequence ID" value="Aqu2.1.26820_001"/>
    <property type="gene ID" value="Aqu2.1.26820"/>
</dbReference>
<dbReference type="OrthoDB" id="65481at2759"/>
<dbReference type="InParanoid" id="A0A1X7UGP3"/>
<dbReference type="SUPFAM" id="SSF48726">
    <property type="entry name" value="Immunoglobulin"/>
    <property type="match status" value="1"/>
</dbReference>
<proteinExistence type="predicted"/>
<feature type="signal peptide" evidence="1">
    <location>
        <begin position="1"/>
        <end position="17"/>
    </location>
</feature>
<feature type="chain" id="PRO_5013208417" description="Ig-like domain-containing protein" evidence="1">
    <location>
        <begin position="18"/>
        <end position="237"/>
    </location>
</feature>
<sequence>MTLFLLLLISVIVSTSGNVEVTFTLSHDPPTIAEGGTAVFNCSSNHSLVTITWYLNKTVLASTLTSLGVIVNGAATPVSSLIMPGLVDPFNNTEVQCVAFGFGIGDFSPPSVILRVQVNNSEFTISYCFQLFINFTYNNWKCYAGIVTYNLFCVSFCSSIYCNLVQKKRCVIHRLMISSFYKHDIGNTRRTQEEKNPSPPAQYENIEMITGTNPNVYNIPTNECSAYGVVIQDTENL</sequence>
<keyword evidence="1" id="KW-0732">Signal</keyword>
<dbReference type="AlphaFoldDB" id="A0A1X7UGP3"/>
<accession>A0A1X7UGP3</accession>
<protein>
    <recommendedName>
        <fullName evidence="3">Ig-like domain-containing protein</fullName>
    </recommendedName>
</protein>
<dbReference type="InterPro" id="IPR036179">
    <property type="entry name" value="Ig-like_dom_sf"/>
</dbReference>
<reference evidence="2" key="1">
    <citation type="submission" date="2017-05" db="UniProtKB">
        <authorList>
            <consortium name="EnsemblMetazoa"/>
        </authorList>
    </citation>
    <scope>IDENTIFICATION</scope>
</reference>
<evidence type="ECO:0000313" key="2">
    <source>
        <dbReference type="EnsemblMetazoa" id="Aqu2.1.26820_001"/>
    </source>
</evidence>
<name>A0A1X7UGP3_AMPQE</name>
<evidence type="ECO:0008006" key="3">
    <source>
        <dbReference type="Google" id="ProtNLM"/>
    </source>
</evidence>
<evidence type="ECO:0000256" key="1">
    <source>
        <dbReference type="SAM" id="SignalP"/>
    </source>
</evidence>